<dbReference type="AlphaFoldDB" id="A0A1X7RKI1"/>
<dbReference type="EMBL" id="LT853693">
    <property type="protein sequence ID" value="SMQ47922.1"/>
    <property type="molecule type" value="Genomic_DNA"/>
</dbReference>
<feature type="compositionally biased region" description="Basic and acidic residues" evidence="1">
    <location>
        <begin position="81"/>
        <end position="102"/>
    </location>
</feature>
<feature type="compositionally biased region" description="Polar residues" evidence="1">
    <location>
        <begin position="11"/>
        <end position="33"/>
    </location>
</feature>
<feature type="compositionally biased region" description="Low complexity" evidence="1">
    <location>
        <begin position="51"/>
        <end position="66"/>
    </location>
</feature>
<gene>
    <name evidence="2" type="ORF">ZT3D7_G3070</name>
</gene>
<feature type="region of interest" description="Disordered" evidence="1">
    <location>
        <begin position="1"/>
        <end position="118"/>
    </location>
</feature>
<evidence type="ECO:0000313" key="3">
    <source>
        <dbReference type="Proteomes" id="UP000215127"/>
    </source>
</evidence>
<keyword evidence="3" id="KW-1185">Reference proteome</keyword>
<name>A0A1X7RKI1_ZYMT9</name>
<sequence>MRLAAKRSSKTEQIGDSNVTDINTAANQTQNKMMASIVPPHEIGRLEPVEYDSYPSSDNSPPAAAAKRMSKAPPSTMQQSPRRDATRRTTDIFEDAQKKSAAETENVPPRSISPEMQKSLKKKAAIKYTGAELNSIGKQCSARLPPTSAVQAMFLYELQRKADDEKFFHSRMFQLRREEEAAALERTKSTQTIQALEARIKQLEKTSLSRDNEAEQRRSKSKSRLRSHQDALDKHMTSINDLCEKLTTLNTDMQALQTAVATQAAEAIPSSVITEHAAAIAEVHTTALNLFEDRDGMITLMTDTRARVTKLEDNVRALTLQNAAVKSPGSMAPHRLSMATSYGEKFDLAVPKGKAHVSLKSEGSARKANSAA</sequence>
<feature type="region of interest" description="Disordered" evidence="1">
    <location>
        <begin position="207"/>
        <end position="231"/>
    </location>
</feature>
<reference evidence="2 3" key="1">
    <citation type="submission" date="2016-06" db="EMBL/GenBank/DDBJ databases">
        <authorList>
            <person name="Kjaerup R.B."/>
            <person name="Dalgaard T.S."/>
            <person name="Juul-Madsen H.R."/>
        </authorList>
    </citation>
    <scope>NUCLEOTIDE SEQUENCE [LARGE SCALE GENOMIC DNA]</scope>
</reference>
<protein>
    <submittedName>
        <fullName evidence="2">Uncharacterized protein</fullName>
    </submittedName>
</protein>
<evidence type="ECO:0000256" key="1">
    <source>
        <dbReference type="SAM" id="MobiDB-lite"/>
    </source>
</evidence>
<organism evidence="2 3">
    <name type="scientific">Zymoseptoria tritici (strain ST99CH_3D7)</name>
    <dbReference type="NCBI Taxonomy" id="1276538"/>
    <lineage>
        <taxon>Eukaryota</taxon>
        <taxon>Fungi</taxon>
        <taxon>Dikarya</taxon>
        <taxon>Ascomycota</taxon>
        <taxon>Pezizomycotina</taxon>
        <taxon>Dothideomycetes</taxon>
        <taxon>Dothideomycetidae</taxon>
        <taxon>Mycosphaerellales</taxon>
        <taxon>Mycosphaerellaceae</taxon>
        <taxon>Zymoseptoria</taxon>
    </lineage>
</organism>
<dbReference type="Proteomes" id="UP000215127">
    <property type="component" value="Chromosome 2"/>
</dbReference>
<feature type="compositionally biased region" description="Basic and acidic residues" evidence="1">
    <location>
        <begin position="207"/>
        <end position="218"/>
    </location>
</feature>
<proteinExistence type="predicted"/>
<evidence type="ECO:0000313" key="2">
    <source>
        <dbReference type="EMBL" id="SMQ47922.1"/>
    </source>
</evidence>
<accession>A0A1X7RKI1</accession>